<evidence type="ECO:0000256" key="4">
    <source>
        <dbReference type="ARBA" id="ARBA00022679"/>
    </source>
</evidence>
<evidence type="ECO:0000259" key="9">
    <source>
        <dbReference type="Pfam" id="PF07568"/>
    </source>
</evidence>
<dbReference type="GO" id="GO:0005524">
    <property type="term" value="F:ATP binding"/>
    <property type="evidence" value="ECO:0007669"/>
    <property type="project" value="UniProtKB-KW"/>
</dbReference>
<dbReference type="RefSeq" id="WP_195804702.1">
    <property type="nucleotide sequence ID" value="NZ_CP061379.1"/>
</dbReference>
<dbReference type="EC" id="2.7.13.3" evidence="2"/>
<keyword evidence="5" id="KW-0547">Nucleotide-binding</keyword>
<organism evidence="10 11">
    <name type="scientific">Bradyrhizobium commune</name>
    <dbReference type="NCBI Taxonomy" id="83627"/>
    <lineage>
        <taxon>Bacteria</taxon>
        <taxon>Pseudomonadati</taxon>
        <taxon>Pseudomonadota</taxon>
        <taxon>Alphaproteobacteria</taxon>
        <taxon>Hyphomicrobiales</taxon>
        <taxon>Nitrobacteraceae</taxon>
        <taxon>Bradyrhizobium</taxon>
    </lineage>
</organism>
<accession>A0A7S9DCI2</accession>
<dbReference type="Gene3D" id="3.30.565.10">
    <property type="entry name" value="Histidine kinase-like ATPase, C-terminal domain"/>
    <property type="match status" value="1"/>
</dbReference>
<proteinExistence type="predicted"/>
<feature type="domain" description="Signal transduction histidine kinase subgroup 2 dimerisation and phosphoacceptor" evidence="9">
    <location>
        <begin position="17"/>
        <end position="90"/>
    </location>
</feature>
<dbReference type="KEGG" id="bcou:IC761_18990"/>
<sequence length="259" mass="28335">MSSPDSPPVEQGVLLRELHHRVNNGVAAAINLVSAAAVRVEGTEAKAALSDVVELLHGQAELHRALAMPEGKTLIDAATYLRKLGSGMRRSWLDRMNIRLAFATESIPLQSQRCWRLGLIAHELVTSAAKHACFDTRAGAIRIKLSRIGAVVNCVVLDNGSRAARDVSARELRIRNDLAKALGGRVEHGFGAEFTSVVLSFPLTERERQANWAMATRRLRSPRRPKLPAMHQAELHPRHQGGADVLGELLSPSHRMDAQ</sequence>
<evidence type="ECO:0000256" key="8">
    <source>
        <dbReference type="SAM" id="MobiDB-lite"/>
    </source>
</evidence>
<evidence type="ECO:0000313" key="11">
    <source>
        <dbReference type="Proteomes" id="UP000594621"/>
    </source>
</evidence>
<evidence type="ECO:0000256" key="3">
    <source>
        <dbReference type="ARBA" id="ARBA00022553"/>
    </source>
</evidence>
<dbReference type="PANTHER" id="PTHR41523">
    <property type="entry name" value="TWO-COMPONENT SYSTEM SENSOR PROTEIN"/>
    <property type="match status" value="1"/>
</dbReference>
<comment type="catalytic activity">
    <reaction evidence="1">
        <text>ATP + protein L-histidine = ADP + protein N-phospho-L-histidine.</text>
        <dbReference type="EC" id="2.7.13.3"/>
    </reaction>
</comment>
<evidence type="ECO:0000256" key="1">
    <source>
        <dbReference type="ARBA" id="ARBA00000085"/>
    </source>
</evidence>
<dbReference type="SUPFAM" id="SSF55874">
    <property type="entry name" value="ATPase domain of HSP90 chaperone/DNA topoisomerase II/histidine kinase"/>
    <property type="match status" value="1"/>
</dbReference>
<dbReference type="GO" id="GO:0004673">
    <property type="term" value="F:protein histidine kinase activity"/>
    <property type="evidence" value="ECO:0007669"/>
    <property type="project" value="UniProtKB-EC"/>
</dbReference>
<evidence type="ECO:0000256" key="7">
    <source>
        <dbReference type="ARBA" id="ARBA00022840"/>
    </source>
</evidence>
<keyword evidence="6 10" id="KW-0418">Kinase</keyword>
<dbReference type="EMBL" id="CP061379">
    <property type="protein sequence ID" value="QPF95247.1"/>
    <property type="molecule type" value="Genomic_DNA"/>
</dbReference>
<dbReference type="Proteomes" id="UP000594621">
    <property type="component" value="Chromosome"/>
</dbReference>
<feature type="region of interest" description="Disordered" evidence="8">
    <location>
        <begin position="236"/>
        <end position="259"/>
    </location>
</feature>
<evidence type="ECO:0000313" key="10">
    <source>
        <dbReference type="EMBL" id="QPF95247.1"/>
    </source>
</evidence>
<reference evidence="10 11" key="1">
    <citation type="submission" date="2020-09" db="EMBL/GenBank/DDBJ databases">
        <title>Complete genomes of bradyrhizobia occurring on native shrubby legumes in Australia.</title>
        <authorList>
            <person name="Lafay B."/>
        </authorList>
    </citation>
    <scope>NUCLEOTIDE SEQUENCE [LARGE SCALE GENOMIC DNA]</scope>
    <source>
        <strain evidence="10 11">BDV5040</strain>
    </source>
</reference>
<dbReference type="Pfam" id="PF07568">
    <property type="entry name" value="HisKA_2"/>
    <property type="match status" value="1"/>
</dbReference>
<keyword evidence="11" id="KW-1185">Reference proteome</keyword>
<keyword evidence="7" id="KW-0067">ATP-binding</keyword>
<evidence type="ECO:0000256" key="6">
    <source>
        <dbReference type="ARBA" id="ARBA00022777"/>
    </source>
</evidence>
<dbReference type="InterPro" id="IPR036890">
    <property type="entry name" value="HATPase_C_sf"/>
</dbReference>
<keyword evidence="3" id="KW-0597">Phosphoprotein</keyword>
<keyword evidence="4" id="KW-0808">Transferase</keyword>
<name>A0A7S9DCI2_9BRAD</name>
<protein>
    <recommendedName>
        <fullName evidence="2">histidine kinase</fullName>
        <ecNumber evidence="2">2.7.13.3</ecNumber>
    </recommendedName>
</protein>
<evidence type="ECO:0000256" key="5">
    <source>
        <dbReference type="ARBA" id="ARBA00022741"/>
    </source>
</evidence>
<dbReference type="AlphaFoldDB" id="A0A7S9DCI2"/>
<dbReference type="InterPro" id="IPR011495">
    <property type="entry name" value="Sig_transdc_His_kin_sub2_dim/P"/>
</dbReference>
<evidence type="ECO:0000256" key="2">
    <source>
        <dbReference type="ARBA" id="ARBA00012438"/>
    </source>
</evidence>
<gene>
    <name evidence="10" type="ORF">IC761_18990</name>
</gene>
<dbReference type="PANTHER" id="PTHR41523:SF8">
    <property type="entry name" value="ETHYLENE RESPONSE SENSOR PROTEIN"/>
    <property type="match status" value="1"/>
</dbReference>